<dbReference type="InterPro" id="IPR050807">
    <property type="entry name" value="TransReg_Diox_bact_type"/>
</dbReference>
<dbReference type="InterPro" id="IPR010982">
    <property type="entry name" value="Lambda_DNA-bd_dom_sf"/>
</dbReference>
<feature type="compositionally biased region" description="Basic and acidic residues" evidence="2">
    <location>
        <begin position="112"/>
        <end position="121"/>
    </location>
</feature>
<dbReference type="SMART" id="SM00530">
    <property type="entry name" value="HTH_XRE"/>
    <property type="match status" value="1"/>
</dbReference>
<proteinExistence type="predicted"/>
<dbReference type="GO" id="GO:0003677">
    <property type="term" value="F:DNA binding"/>
    <property type="evidence" value="ECO:0007669"/>
    <property type="project" value="UniProtKB-KW"/>
</dbReference>
<dbReference type="Gene3D" id="1.10.260.40">
    <property type="entry name" value="lambda repressor-like DNA-binding domains"/>
    <property type="match status" value="1"/>
</dbReference>
<evidence type="ECO:0000313" key="4">
    <source>
        <dbReference type="EMBL" id="AUX43684.1"/>
    </source>
</evidence>
<dbReference type="Proteomes" id="UP000238348">
    <property type="component" value="Chromosome"/>
</dbReference>
<evidence type="ECO:0000313" key="5">
    <source>
        <dbReference type="Proteomes" id="UP000238348"/>
    </source>
</evidence>
<name>A0A2L0EWK3_SORCE</name>
<gene>
    <name evidence="4" type="ORF">SOCE26_051360</name>
</gene>
<accession>A0A2L0EWK3</accession>
<dbReference type="Pfam" id="PF01381">
    <property type="entry name" value="HTH_3"/>
    <property type="match status" value="1"/>
</dbReference>
<sequence length="129" mass="14597">MPRRREPDPLAQAVGQRIRQLRAEAGLTLEKLAFESELGSKGHLSSIERGLVRPTIHTLQVLADRLGVLLLDLVTFPEDDERQKLIDRTRLLPRGTLRKLVKELEAPASRARLQEPKDRPGGRTGRRVK</sequence>
<organism evidence="4 5">
    <name type="scientific">Sorangium cellulosum</name>
    <name type="common">Polyangium cellulosum</name>
    <dbReference type="NCBI Taxonomy" id="56"/>
    <lineage>
        <taxon>Bacteria</taxon>
        <taxon>Pseudomonadati</taxon>
        <taxon>Myxococcota</taxon>
        <taxon>Polyangia</taxon>
        <taxon>Polyangiales</taxon>
        <taxon>Polyangiaceae</taxon>
        <taxon>Sorangium</taxon>
    </lineage>
</organism>
<dbReference type="GO" id="GO:0005829">
    <property type="term" value="C:cytosol"/>
    <property type="evidence" value="ECO:0007669"/>
    <property type="project" value="TreeGrafter"/>
</dbReference>
<dbReference type="GO" id="GO:0003700">
    <property type="term" value="F:DNA-binding transcription factor activity"/>
    <property type="evidence" value="ECO:0007669"/>
    <property type="project" value="TreeGrafter"/>
</dbReference>
<feature type="domain" description="HTH cro/C1-type" evidence="3">
    <location>
        <begin position="18"/>
        <end position="73"/>
    </location>
</feature>
<evidence type="ECO:0000259" key="3">
    <source>
        <dbReference type="PROSITE" id="PS50943"/>
    </source>
</evidence>
<dbReference type="PROSITE" id="PS50943">
    <property type="entry name" value="HTH_CROC1"/>
    <property type="match status" value="1"/>
</dbReference>
<dbReference type="AlphaFoldDB" id="A0A2L0EWK3"/>
<feature type="region of interest" description="Disordered" evidence="2">
    <location>
        <begin position="108"/>
        <end position="129"/>
    </location>
</feature>
<dbReference type="CDD" id="cd00093">
    <property type="entry name" value="HTH_XRE"/>
    <property type="match status" value="1"/>
</dbReference>
<protein>
    <recommendedName>
        <fullName evidence="3">HTH cro/C1-type domain-containing protein</fullName>
    </recommendedName>
</protein>
<dbReference type="SUPFAM" id="SSF47413">
    <property type="entry name" value="lambda repressor-like DNA-binding domains"/>
    <property type="match status" value="1"/>
</dbReference>
<dbReference type="RefSeq" id="WP_104982328.1">
    <property type="nucleotide sequence ID" value="NZ_CP012673.1"/>
</dbReference>
<keyword evidence="1" id="KW-0238">DNA-binding</keyword>
<dbReference type="InterPro" id="IPR001387">
    <property type="entry name" value="Cro/C1-type_HTH"/>
</dbReference>
<dbReference type="PANTHER" id="PTHR46797:SF1">
    <property type="entry name" value="METHYLPHOSPHONATE SYNTHASE"/>
    <property type="match status" value="1"/>
</dbReference>
<dbReference type="PANTHER" id="PTHR46797">
    <property type="entry name" value="HTH-TYPE TRANSCRIPTIONAL REGULATOR"/>
    <property type="match status" value="1"/>
</dbReference>
<dbReference type="OrthoDB" id="5518437at2"/>
<evidence type="ECO:0000256" key="1">
    <source>
        <dbReference type="ARBA" id="ARBA00023125"/>
    </source>
</evidence>
<reference evidence="4 5" key="1">
    <citation type="submission" date="2015-09" db="EMBL/GenBank/DDBJ databases">
        <title>Sorangium comparison.</title>
        <authorList>
            <person name="Zaburannyi N."/>
            <person name="Bunk B."/>
            <person name="Overmann J."/>
            <person name="Mueller R."/>
        </authorList>
    </citation>
    <scope>NUCLEOTIDE SEQUENCE [LARGE SCALE GENOMIC DNA]</scope>
    <source>
        <strain evidence="4 5">So ce26</strain>
    </source>
</reference>
<dbReference type="EMBL" id="CP012673">
    <property type="protein sequence ID" value="AUX43684.1"/>
    <property type="molecule type" value="Genomic_DNA"/>
</dbReference>
<evidence type="ECO:0000256" key="2">
    <source>
        <dbReference type="SAM" id="MobiDB-lite"/>
    </source>
</evidence>